<evidence type="ECO:0000313" key="2">
    <source>
        <dbReference type="Proteomes" id="UP000664163"/>
    </source>
</evidence>
<gene>
    <name evidence="1" type="ORF">J0X13_00080</name>
</gene>
<proteinExistence type="predicted"/>
<keyword evidence="2" id="KW-1185">Reference proteome</keyword>
<reference evidence="1 2" key="1">
    <citation type="submission" date="2021-03" db="EMBL/GenBank/DDBJ databases">
        <title>Muricauda sp. CAU 1631 isolated from Incheon.</title>
        <authorList>
            <person name="Kim W."/>
        </authorList>
    </citation>
    <scope>NUCLEOTIDE SEQUENCE [LARGE SCALE GENOMIC DNA]</scope>
    <source>
        <strain evidence="1 2">CAU 1631</strain>
    </source>
</reference>
<dbReference type="EMBL" id="JAFLND010000001">
    <property type="protein sequence ID" value="MBO0328923.1"/>
    <property type="molecule type" value="Genomic_DNA"/>
</dbReference>
<dbReference type="Proteomes" id="UP000664163">
    <property type="component" value="Unassembled WGS sequence"/>
</dbReference>
<accession>A0ABS3ERQ1</accession>
<evidence type="ECO:0000313" key="1">
    <source>
        <dbReference type="EMBL" id="MBO0328923.1"/>
    </source>
</evidence>
<evidence type="ECO:0008006" key="3">
    <source>
        <dbReference type="Google" id="ProtNLM"/>
    </source>
</evidence>
<comment type="caution">
    <text evidence="1">The sequence shown here is derived from an EMBL/GenBank/DDBJ whole genome shotgun (WGS) entry which is preliminary data.</text>
</comment>
<sequence length="166" mass="19385">MIKRSILTILIFLFTINVFGQSDEVQKLFEPTETDSLYILAIKNFTKQIDNLRNNRNSTDTNPKVIYIQYENYLKRVPNKINGYQILKLGLGNRKEYFRKNKNRLTLVEISPLTLKDGLFSITLIPYGAKLKGKFKMNLTYSSWNTTYFKYINGKLVMDKYESGGI</sequence>
<name>A0ABS3ERQ1_9FLAO</name>
<dbReference type="RefSeq" id="WP_207069483.1">
    <property type="nucleotide sequence ID" value="NZ_JAFLND010000001.1"/>
</dbReference>
<organism evidence="1 2">
    <name type="scientific">[Muricauda] lutisoli</name>
    <dbReference type="NCBI Taxonomy" id="2816035"/>
    <lineage>
        <taxon>Bacteria</taxon>
        <taxon>Pseudomonadati</taxon>
        <taxon>Bacteroidota</taxon>
        <taxon>Flavobacteriia</taxon>
        <taxon>Flavobacteriales</taxon>
        <taxon>Flavobacteriaceae</taxon>
        <taxon>Allomuricauda</taxon>
    </lineage>
</organism>
<protein>
    <recommendedName>
        <fullName evidence="3">DUF4251 domain-containing protein</fullName>
    </recommendedName>
</protein>